<sequence length="135" mass="14831">MGVAASEASKQLAHSVSFGVTLAVLSNLAQMVYWKSLTRKGTYLNRHAPTLLAAVSVPLVMLDLTRHVLQDGEMWRDSRMYRPGCAHRDVRCLTGLGATCTLATYAGFACLITAVLWSANIHKKVRDGWRRARSG</sequence>
<feature type="transmembrane region" description="Helical" evidence="1">
    <location>
        <begin position="12"/>
        <end position="31"/>
    </location>
</feature>
<protein>
    <submittedName>
        <fullName evidence="2">Uncharacterized protein</fullName>
    </submittedName>
</protein>
<dbReference type="AlphaFoldDB" id="A0A7S0SUN2"/>
<proteinExistence type="predicted"/>
<gene>
    <name evidence="2" type="ORF">MANT1106_LOCUS17717</name>
</gene>
<keyword evidence="1" id="KW-1133">Transmembrane helix</keyword>
<feature type="transmembrane region" description="Helical" evidence="1">
    <location>
        <begin position="90"/>
        <end position="117"/>
    </location>
</feature>
<evidence type="ECO:0000313" key="2">
    <source>
        <dbReference type="EMBL" id="CAD8717300.1"/>
    </source>
</evidence>
<keyword evidence="1" id="KW-0812">Transmembrane</keyword>
<organism evidence="2">
    <name type="scientific">Mantoniella antarctica</name>
    <dbReference type="NCBI Taxonomy" id="81844"/>
    <lineage>
        <taxon>Eukaryota</taxon>
        <taxon>Viridiplantae</taxon>
        <taxon>Chlorophyta</taxon>
        <taxon>Mamiellophyceae</taxon>
        <taxon>Mamiellales</taxon>
        <taxon>Mamiellaceae</taxon>
        <taxon>Mantoniella</taxon>
    </lineage>
</organism>
<evidence type="ECO:0000256" key="1">
    <source>
        <dbReference type="SAM" id="Phobius"/>
    </source>
</evidence>
<dbReference type="EMBL" id="HBFC01029831">
    <property type="protein sequence ID" value="CAD8717300.1"/>
    <property type="molecule type" value="Transcribed_RNA"/>
</dbReference>
<reference evidence="2" key="1">
    <citation type="submission" date="2021-01" db="EMBL/GenBank/DDBJ databases">
        <authorList>
            <person name="Corre E."/>
            <person name="Pelletier E."/>
            <person name="Niang G."/>
            <person name="Scheremetjew M."/>
            <person name="Finn R."/>
            <person name="Kale V."/>
            <person name="Holt S."/>
            <person name="Cochrane G."/>
            <person name="Meng A."/>
            <person name="Brown T."/>
            <person name="Cohen L."/>
        </authorList>
    </citation>
    <scope>NUCLEOTIDE SEQUENCE</scope>
    <source>
        <strain evidence="2">SL-175</strain>
    </source>
</reference>
<accession>A0A7S0SUN2</accession>
<keyword evidence="1" id="KW-0472">Membrane</keyword>
<name>A0A7S0SUN2_9CHLO</name>